<reference evidence="7" key="1">
    <citation type="journal article" date="2014" name="Int. J. Syst. Evol. Microbiol.">
        <title>Complete genome sequence of Corynebacterium casei LMG S-19264T (=DSM 44701T), isolated from a smear-ripened cheese.</title>
        <authorList>
            <consortium name="US DOE Joint Genome Institute (JGI-PGF)"/>
            <person name="Walter F."/>
            <person name="Albersmeier A."/>
            <person name="Kalinowski J."/>
            <person name="Ruckert C."/>
        </authorList>
    </citation>
    <scope>NUCLEOTIDE SEQUENCE</scope>
    <source>
        <strain evidence="7">VKM B-2748</strain>
    </source>
</reference>
<dbReference type="AlphaFoldDB" id="A0A9W6JN20"/>
<dbReference type="CDD" id="cd07729">
    <property type="entry name" value="AHL_lactonase_MBL-fold"/>
    <property type="match status" value="1"/>
</dbReference>
<evidence type="ECO:0000259" key="6">
    <source>
        <dbReference type="SMART" id="SM00849"/>
    </source>
</evidence>
<dbReference type="PROSITE" id="PS51318">
    <property type="entry name" value="TAT"/>
    <property type="match status" value="1"/>
</dbReference>
<dbReference type="PANTHER" id="PTHR42978:SF3">
    <property type="entry name" value="BLR3078 PROTEIN"/>
    <property type="match status" value="1"/>
</dbReference>
<dbReference type="EMBL" id="BSFL01000001">
    <property type="protein sequence ID" value="GLK79154.1"/>
    <property type="molecule type" value="Genomic_DNA"/>
</dbReference>
<reference evidence="7" key="2">
    <citation type="submission" date="2023-01" db="EMBL/GenBank/DDBJ databases">
        <authorList>
            <person name="Sun Q."/>
            <person name="Evtushenko L."/>
        </authorList>
    </citation>
    <scope>NUCLEOTIDE SEQUENCE</scope>
    <source>
        <strain evidence="7">VKM B-2748</strain>
    </source>
</reference>
<comment type="caution">
    <text evidence="7">The sequence shown here is derived from an EMBL/GenBank/DDBJ whole genome shotgun (WGS) entry which is preliminary data.</text>
</comment>
<dbReference type="PANTHER" id="PTHR42978">
    <property type="entry name" value="QUORUM-QUENCHING LACTONASE YTNP-RELATED-RELATED"/>
    <property type="match status" value="1"/>
</dbReference>
<accession>A0A9W6JN20</accession>
<dbReference type="InterPro" id="IPR051013">
    <property type="entry name" value="MBL_superfamily_lactonases"/>
</dbReference>
<dbReference type="SMART" id="SM00849">
    <property type="entry name" value="Lactamase_B"/>
    <property type="match status" value="1"/>
</dbReference>
<feature type="chain" id="PRO_5040847003" evidence="5">
    <location>
        <begin position="28"/>
        <end position="293"/>
    </location>
</feature>
<keyword evidence="5" id="KW-0732">Signal</keyword>
<feature type="signal peptide" evidence="5">
    <location>
        <begin position="1"/>
        <end position="27"/>
    </location>
</feature>
<evidence type="ECO:0000313" key="8">
    <source>
        <dbReference type="Proteomes" id="UP001143309"/>
    </source>
</evidence>
<dbReference type="InterPro" id="IPR036866">
    <property type="entry name" value="RibonucZ/Hydroxyglut_hydro"/>
</dbReference>
<name>A0A9W6JN20_9HYPH</name>
<keyword evidence="3" id="KW-0378">Hydrolase</keyword>
<dbReference type="Proteomes" id="UP001143309">
    <property type="component" value="Unassembled WGS sequence"/>
</dbReference>
<dbReference type="RefSeq" id="WP_271199631.1">
    <property type="nucleotide sequence ID" value="NZ_BSFL01000001.1"/>
</dbReference>
<proteinExistence type="inferred from homology"/>
<dbReference type="InterPro" id="IPR001279">
    <property type="entry name" value="Metallo-B-lactamas"/>
</dbReference>
<evidence type="ECO:0000256" key="4">
    <source>
        <dbReference type="ARBA" id="ARBA00022833"/>
    </source>
</evidence>
<evidence type="ECO:0000256" key="1">
    <source>
        <dbReference type="ARBA" id="ARBA00007749"/>
    </source>
</evidence>
<evidence type="ECO:0000256" key="3">
    <source>
        <dbReference type="ARBA" id="ARBA00022801"/>
    </source>
</evidence>
<dbReference type="Gene3D" id="3.60.15.10">
    <property type="entry name" value="Ribonuclease Z/Hydroxyacylglutathione hydrolase-like"/>
    <property type="match status" value="1"/>
</dbReference>
<protein>
    <submittedName>
        <fullName evidence="7">AttM/AiiB</fullName>
    </submittedName>
</protein>
<sequence>MNRRHALAGLAGVAAGAALAVTRPARAASDKKGPATAKTVERIYVLYSGEARVDDRSIYSPGVHVGEPIGLSCYAYLIKHADGWTLWDTGMEDSLAQLSEGRIIAHDIRGIAKRTIAGQLKEIGIDPQDVSTIILSHAHFDHAGNCRLFPNARWIVQKAERDAMFGDKPDSFGFLPHLYDTLRSNPTEVVEGDHDVLGDGSVTLIATPGHTPGHCSLLVRLPKSGPVILSGDVAHFAESLHHRYVPKFNSDPAASRASMDKVEALMRREGAKLWINHDAAQMASLPLAPKWIE</sequence>
<organism evidence="7 8">
    <name type="scientific">Methylopila turkensis</name>
    <dbReference type="NCBI Taxonomy" id="1437816"/>
    <lineage>
        <taxon>Bacteria</taxon>
        <taxon>Pseudomonadati</taxon>
        <taxon>Pseudomonadota</taxon>
        <taxon>Alphaproteobacteria</taxon>
        <taxon>Hyphomicrobiales</taxon>
        <taxon>Methylopilaceae</taxon>
        <taxon>Methylopila</taxon>
    </lineage>
</organism>
<dbReference type="SUPFAM" id="SSF56281">
    <property type="entry name" value="Metallo-hydrolase/oxidoreductase"/>
    <property type="match status" value="1"/>
</dbReference>
<comment type="similarity">
    <text evidence="1">Belongs to the metallo-beta-lactamase superfamily.</text>
</comment>
<dbReference type="GO" id="GO:0016787">
    <property type="term" value="F:hydrolase activity"/>
    <property type="evidence" value="ECO:0007669"/>
    <property type="project" value="UniProtKB-KW"/>
</dbReference>
<evidence type="ECO:0000256" key="2">
    <source>
        <dbReference type="ARBA" id="ARBA00022723"/>
    </source>
</evidence>
<dbReference type="GO" id="GO:0046872">
    <property type="term" value="F:metal ion binding"/>
    <property type="evidence" value="ECO:0007669"/>
    <property type="project" value="UniProtKB-KW"/>
</dbReference>
<keyword evidence="4" id="KW-0862">Zinc</keyword>
<evidence type="ECO:0000256" key="5">
    <source>
        <dbReference type="SAM" id="SignalP"/>
    </source>
</evidence>
<feature type="domain" description="Metallo-beta-lactamase" evidence="6">
    <location>
        <begin position="72"/>
        <end position="277"/>
    </location>
</feature>
<evidence type="ECO:0000313" key="7">
    <source>
        <dbReference type="EMBL" id="GLK79154.1"/>
    </source>
</evidence>
<gene>
    <name evidence="7" type="ORF">GCM10008174_08950</name>
</gene>
<dbReference type="InterPro" id="IPR006311">
    <property type="entry name" value="TAT_signal"/>
</dbReference>
<dbReference type="Pfam" id="PF00753">
    <property type="entry name" value="Lactamase_B"/>
    <property type="match status" value="1"/>
</dbReference>
<keyword evidence="8" id="KW-1185">Reference proteome</keyword>
<keyword evidence="2" id="KW-0479">Metal-binding</keyword>